<evidence type="ECO:0000313" key="1">
    <source>
        <dbReference type="EMBL" id="KAJ4922753.1"/>
    </source>
</evidence>
<comment type="caution">
    <text evidence="1">The sequence shown here is derived from an EMBL/GenBank/DDBJ whole genome shotgun (WGS) entry which is preliminary data.</text>
</comment>
<proteinExistence type="predicted"/>
<protein>
    <submittedName>
        <fullName evidence="1">Uncharacterized protein</fullName>
    </submittedName>
</protein>
<dbReference type="EMBL" id="JAPTMU010000059">
    <property type="protein sequence ID" value="KAJ4922753.1"/>
    <property type="molecule type" value="Genomic_DNA"/>
</dbReference>
<evidence type="ECO:0000313" key="2">
    <source>
        <dbReference type="Proteomes" id="UP001219934"/>
    </source>
</evidence>
<keyword evidence="2" id="KW-1185">Reference proteome</keyword>
<accession>A0AAD6F6V8</accession>
<dbReference type="Proteomes" id="UP001219934">
    <property type="component" value="Unassembled WGS sequence"/>
</dbReference>
<reference evidence="1" key="1">
    <citation type="submission" date="2022-11" db="EMBL/GenBank/DDBJ databases">
        <title>Chromosome-level genome of Pogonophryne albipinna.</title>
        <authorList>
            <person name="Jo E."/>
        </authorList>
    </citation>
    <scope>NUCLEOTIDE SEQUENCE</scope>
    <source>
        <strain evidence="1">SGF0006</strain>
        <tissue evidence="1">Muscle</tissue>
    </source>
</reference>
<name>A0AAD6F6V8_9TELE</name>
<sequence length="636" mass="68715">MDGDIMLWAVSLLKGQEDSLHRGEDGRGHHALGCVSAQGTGGLAASRRGWTGTSCYGLCLCSGDRRTRCIEERMDGDIMLWAVSLLRGQEDSLHRGEDGRDIMLWAVSLLRGQEDSLHRGEDGRGHHALGCVSAQGTGGLAALRRGWTGHHALGCVSAQGTGGLAASRRGWTGTSCSGLCLCSGDRRTRCIEVRMEGDIMLWAVSLLRGQEDSLHRGDRRTRCIEERMDGDIMLWAVSLLRGQEDSLHRGEDGRGHHALGCVSAQGTGGLAASRRGWTGTSCSGLCLCSGDRRTRCIEERMDGDIMLWAVSLLRGQEDSLHRGEDGRGHHALGCVSAQGTGGLAASRRGWTGTSCSGLCLCSGDRRTRCIEERMDGDIMLWAVSLLRGQEDSLHRGEDGGDIMLWAVSLLRGQEDSLHRGEDGGGHHALGCVSAQGTGGLAASRRGWRGTSCSGLCLCSGDRRTHCIEERMDGGHHALGLCLCSGDRRTRCIEERMDGDIMLWAVSLLRGQEDSLHRGEDGRDIMLWAVSLLRGQEDSLHRGEDGRGHHALGCVSAQGTGGLAASRRGWTGTSCSGLCLLREQEDSLLMRRGWTGTSCWAVSLLRGQETRCIEERMDGDIMLWAVSLLRGQEDSLH</sequence>
<organism evidence="1 2">
    <name type="scientific">Pogonophryne albipinna</name>
    <dbReference type="NCBI Taxonomy" id="1090488"/>
    <lineage>
        <taxon>Eukaryota</taxon>
        <taxon>Metazoa</taxon>
        <taxon>Chordata</taxon>
        <taxon>Craniata</taxon>
        <taxon>Vertebrata</taxon>
        <taxon>Euteleostomi</taxon>
        <taxon>Actinopterygii</taxon>
        <taxon>Neopterygii</taxon>
        <taxon>Teleostei</taxon>
        <taxon>Neoteleostei</taxon>
        <taxon>Acanthomorphata</taxon>
        <taxon>Eupercaria</taxon>
        <taxon>Perciformes</taxon>
        <taxon>Notothenioidei</taxon>
        <taxon>Pogonophryne</taxon>
    </lineage>
</organism>
<gene>
    <name evidence="1" type="ORF">JOQ06_004156</name>
</gene>
<dbReference type="AlphaFoldDB" id="A0AAD6F6V8"/>